<protein>
    <submittedName>
        <fullName evidence="2">Uncharacterized protein</fullName>
    </submittedName>
</protein>
<dbReference type="EMBL" id="ABCK01000021">
    <property type="protein sequence ID" value="EDM25973.1"/>
    <property type="molecule type" value="Genomic_DNA"/>
</dbReference>
<feature type="transmembrane region" description="Helical" evidence="1">
    <location>
        <begin position="53"/>
        <end position="70"/>
    </location>
</feature>
<keyword evidence="1" id="KW-1133">Transmembrane helix</keyword>
<dbReference type="AlphaFoldDB" id="A6DQS3"/>
<comment type="caution">
    <text evidence="2">The sequence shown here is derived from an EMBL/GenBank/DDBJ whole genome shotgun (WGS) entry which is preliminary data.</text>
</comment>
<feature type="transmembrane region" description="Helical" evidence="1">
    <location>
        <begin position="29"/>
        <end position="47"/>
    </location>
</feature>
<name>A6DQS3_9BACT</name>
<organism evidence="2 3">
    <name type="scientific">Lentisphaera araneosa HTCC2155</name>
    <dbReference type="NCBI Taxonomy" id="313628"/>
    <lineage>
        <taxon>Bacteria</taxon>
        <taxon>Pseudomonadati</taxon>
        <taxon>Lentisphaerota</taxon>
        <taxon>Lentisphaeria</taxon>
        <taxon>Lentisphaerales</taxon>
        <taxon>Lentisphaeraceae</taxon>
        <taxon>Lentisphaera</taxon>
    </lineage>
</organism>
<proteinExistence type="predicted"/>
<keyword evidence="1" id="KW-0812">Transmembrane</keyword>
<reference evidence="2 3" key="1">
    <citation type="journal article" date="2010" name="J. Bacteriol.">
        <title>Genome sequence of Lentisphaera araneosa HTCC2155T, the type species of the order Lentisphaerales in the phylum Lentisphaerae.</title>
        <authorList>
            <person name="Thrash J.C."/>
            <person name="Cho J.C."/>
            <person name="Vergin K.L."/>
            <person name="Morris R.M."/>
            <person name="Giovannoni S.J."/>
        </authorList>
    </citation>
    <scope>NUCLEOTIDE SEQUENCE [LARGE SCALE GENOMIC DNA]</scope>
    <source>
        <strain evidence="2 3">HTCC2155</strain>
    </source>
</reference>
<keyword evidence="3" id="KW-1185">Reference proteome</keyword>
<dbReference type="Proteomes" id="UP000004947">
    <property type="component" value="Unassembled WGS sequence"/>
</dbReference>
<evidence type="ECO:0000313" key="3">
    <source>
        <dbReference type="Proteomes" id="UP000004947"/>
    </source>
</evidence>
<dbReference type="STRING" id="313628.LNTAR_19287"/>
<accession>A6DQS3</accession>
<sequence length="86" mass="10414">MKKKHKHDQFCKAMIDDDYRQKLIKKYQVTRIKYLISIFILIGFTVYDYLQNSSYNLIIIFALLCSFGFLQNENDLRILKRNKTKD</sequence>
<evidence type="ECO:0000256" key="1">
    <source>
        <dbReference type="SAM" id="Phobius"/>
    </source>
</evidence>
<keyword evidence="1" id="KW-0472">Membrane</keyword>
<gene>
    <name evidence="2" type="ORF">LNTAR_19287</name>
</gene>
<evidence type="ECO:0000313" key="2">
    <source>
        <dbReference type="EMBL" id="EDM25973.1"/>
    </source>
</evidence>